<dbReference type="InterPro" id="IPR016181">
    <property type="entry name" value="Acyl_CoA_acyltransferase"/>
</dbReference>
<dbReference type="SUPFAM" id="SSF55729">
    <property type="entry name" value="Acyl-CoA N-acyltransferases (Nat)"/>
    <property type="match status" value="1"/>
</dbReference>
<dbReference type="RefSeq" id="WP_328853240.1">
    <property type="nucleotide sequence ID" value="NZ_CP108084.1"/>
</dbReference>
<evidence type="ECO:0000313" key="1">
    <source>
        <dbReference type="EMBL" id="WUP52178.1"/>
    </source>
</evidence>
<sequence length="218" mass="24328">MNPAVRIRPARWTDKNAVAALIADALHPTPLAAWLVPDPAQRRQVLTDVLGIWVEHAMFFGDIHLTDDHTAAIVGFHRYRPIPPPAQYRIRLTDAAAGHASRFDLLDSLMSLKQPTEPHYHLAFLAVRTDNQNAGRGTAMLTHHRSRLDRIDLPAWATVPSGGEDLLTRYGYTPRPAIALPDGPTLHPMRRNAHRDSGSAMPINPARPVDNRWQGFHV</sequence>
<reference evidence="1" key="1">
    <citation type="submission" date="2022-10" db="EMBL/GenBank/DDBJ databases">
        <title>The complete genomes of actinobacterial strains from the NBC collection.</title>
        <authorList>
            <person name="Joergensen T.S."/>
            <person name="Alvarez Arevalo M."/>
            <person name="Sterndorff E.B."/>
            <person name="Faurdal D."/>
            <person name="Vuksanovic O."/>
            <person name="Mourched A.-S."/>
            <person name="Charusanti P."/>
            <person name="Shaw S."/>
            <person name="Blin K."/>
            <person name="Weber T."/>
        </authorList>
    </citation>
    <scope>NUCLEOTIDE SEQUENCE</scope>
    <source>
        <strain evidence="1">NBC_00256</strain>
    </source>
</reference>
<dbReference type="Proteomes" id="UP001432190">
    <property type="component" value="Chromosome"/>
</dbReference>
<keyword evidence="2" id="KW-1185">Reference proteome</keyword>
<dbReference type="EMBL" id="CP108084">
    <property type="protein sequence ID" value="WUP52178.1"/>
    <property type="molecule type" value="Genomic_DNA"/>
</dbReference>
<name>A0ABZ1SCD7_9ACTN</name>
<organism evidence="1 2">
    <name type="scientific">Micromonospora globbae</name>
    <dbReference type="NCBI Taxonomy" id="1894969"/>
    <lineage>
        <taxon>Bacteria</taxon>
        <taxon>Bacillati</taxon>
        <taxon>Actinomycetota</taxon>
        <taxon>Actinomycetes</taxon>
        <taxon>Micromonosporales</taxon>
        <taxon>Micromonosporaceae</taxon>
        <taxon>Micromonospora</taxon>
    </lineage>
</organism>
<evidence type="ECO:0000313" key="2">
    <source>
        <dbReference type="Proteomes" id="UP001432190"/>
    </source>
</evidence>
<accession>A0ABZ1SCD7</accession>
<dbReference type="Gene3D" id="3.40.630.30">
    <property type="match status" value="1"/>
</dbReference>
<gene>
    <name evidence="1" type="ORF">OG994_11960</name>
</gene>
<proteinExistence type="predicted"/>
<protein>
    <submittedName>
        <fullName evidence="1">N-acetyltransferase</fullName>
    </submittedName>
</protein>